<name>A0A0N5CCD5_STREA</name>
<dbReference type="PANTHER" id="PTHR34095">
    <property type="entry name" value="39S RIBOSOMAL PROTEIN L55, MITOCHONDRIAL"/>
    <property type="match status" value="1"/>
</dbReference>
<dbReference type="Gene3D" id="6.20.130.20">
    <property type="entry name" value="Mitochondrial ribosomal protein L55"/>
    <property type="match status" value="1"/>
</dbReference>
<dbReference type="WBParaSite" id="SPAL_0001554500.1">
    <property type="protein sequence ID" value="SPAL_0001554500.1"/>
    <property type="gene ID" value="SPAL_0001554500"/>
</dbReference>
<dbReference type="InterPro" id="IPR044884">
    <property type="entry name" value="Ribosomal_mL55_sf"/>
</dbReference>
<dbReference type="PANTHER" id="PTHR34095:SF1">
    <property type="entry name" value="LARGE RIBOSOMAL SUBUNIT PROTEIN ML55"/>
    <property type="match status" value="1"/>
</dbReference>
<reference evidence="2" key="1">
    <citation type="submission" date="2017-02" db="UniProtKB">
        <authorList>
            <consortium name="WormBaseParasite"/>
        </authorList>
    </citation>
    <scope>IDENTIFICATION</scope>
</reference>
<protein>
    <submittedName>
        <fullName evidence="2">39S ribosomal protein L55, mitochondrial</fullName>
    </submittedName>
</protein>
<sequence>MLLKSFFSTSSVLQNCYRASLTNVGRPIHIKDYIVEVMRSDGSIIPARVSEPYQLIQLPGDINTMNEDERRQRLAARKIKVKVVKEEVIDDNFDLGNYEGLWKN</sequence>
<dbReference type="GO" id="GO:0006412">
    <property type="term" value="P:translation"/>
    <property type="evidence" value="ECO:0007669"/>
    <property type="project" value="TreeGrafter"/>
</dbReference>
<dbReference type="STRING" id="174720.A0A0N5CCD5"/>
<dbReference type="GO" id="GO:0005762">
    <property type="term" value="C:mitochondrial large ribosomal subunit"/>
    <property type="evidence" value="ECO:0007669"/>
    <property type="project" value="InterPro"/>
</dbReference>
<dbReference type="GO" id="GO:0003735">
    <property type="term" value="F:structural constituent of ribosome"/>
    <property type="evidence" value="ECO:0007669"/>
    <property type="project" value="InterPro"/>
</dbReference>
<evidence type="ECO:0000313" key="1">
    <source>
        <dbReference type="Proteomes" id="UP000046392"/>
    </source>
</evidence>
<accession>A0A0N5CCD5</accession>
<dbReference type="InterPro" id="IPR018615">
    <property type="entry name" value="Ribosomal_mL55"/>
</dbReference>
<evidence type="ECO:0000313" key="2">
    <source>
        <dbReference type="WBParaSite" id="SPAL_0001554500.1"/>
    </source>
</evidence>
<proteinExistence type="predicted"/>
<organism evidence="1 2">
    <name type="scientific">Strongyloides papillosus</name>
    <name type="common">Intestinal threadworm</name>
    <dbReference type="NCBI Taxonomy" id="174720"/>
    <lineage>
        <taxon>Eukaryota</taxon>
        <taxon>Metazoa</taxon>
        <taxon>Ecdysozoa</taxon>
        <taxon>Nematoda</taxon>
        <taxon>Chromadorea</taxon>
        <taxon>Rhabditida</taxon>
        <taxon>Tylenchina</taxon>
        <taxon>Panagrolaimomorpha</taxon>
        <taxon>Strongyloidoidea</taxon>
        <taxon>Strongyloididae</taxon>
        <taxon>Strongyloides</taxon>
    </lineage>
</organism>
<dbReference type="AlphaFoldDB" id="A0A0N5CCD5"/>
<keyword evidence="1" id="KW-1185">Reference proteome</keyword>
<dbReference type="Pfam" id="PF09776">
    <property type="entry name" value="Mitoc_L55"/>
    <property type="match status" value="1"/>
</dbReference>
<dbReference type="Proteomes" id="UP000046392">
    <property type="component" value="Unplaced"/>
</dbReference>